<gene>
    <name evidence="2" type="ORF">KHLLAP_LOCUS9854</name>
</gene>
<feature type="region of interest" description="Disordered" evidence="1">
    <location>
        <begin position="347"/>
        <end position="366"/>
    </location>
</feature>
<dbReference type="EMBL" id="CAUWAG010000012">
    <property type="protein sequence ID" value="CAJ2509386.1"/>
    <property type="molecule type" value="Genomic_DNA"/>
</dbReference>
<reference evidence="2" key="1">
    <citation type="submission" date="2023-10" db="EMBL/GenBank/DDBJ databases">
        <authorList>
            <person name="Hackl T."/>
        </authorList>
    </citation>
    <scope>NUCLEOTIDE SEQUENCE</scope>
</reference>
<comment type="caution">
    <text evidence="2">The sequence shown here is derived from an EMBL/GenBank/DDBJ whole genome shotgun (WGS) entry which is preliminary data.</text>
</comment>
<name>A0AAI8VQR8_9PEZI</name>
<evidence type="ECO:0000313" key="2">
    <source>
        <dbReference type="EMBL" id="CAJ2509386.1"/>
    </source>
</evidence>
<evidence type="ECO:0000256" key="1">
    <source>
        <dbReference type="SAM" id="MobiDB-lite"/>
    </source>
</evidence>
<dbReference type="Proteomes" id="UP001295740">
    <property type="component" value="Unassembled WGS sequence"/>
</dbReference>
<protein>
    <submittedName>
        <fullName evidence="2">Uu.00g144120.m01.CDS01</fullName>
    </submittedName>
</protein>
<organism evidence="2 3">
    <name type="scientific">Anthostomella pinea</name>
    <dbReference type="NCBI Taxonomy" id="933095"/>
    <lineage>
        <taxon>Eukaryota</taxon>
        <taxon>Fungi</taxon>
        <taxon>Dikarya</taxon>
        <taxon>Ascomycota</taxon>
        <taxon>Pezizomycotina</taxon>
        <taxon>Sordariomycetes</taxon>
        <taxon>Xylariomycetidae</taxon>
        <taxon>Xylariales</taxon>
        <taxon>Xylariaceae</taxon>
        <taxon>Anthostomella</taxon>
    </lineage>
</organism>
<evidence type="ECO:0000313" key="3">
    <source>
        <dbReference type="Proteomes" id="UP001295740"/>
    </source>
</evidence>
<feature type="compositionally biased region" description="Low complexity" evidence="1">
    <location>
        <begin position="352"/>
        <end position="366"/>
    </location>
</feature>
<keyword evidence="3" id="KW-1185">Reference proteome</keyword>
<dbReference type="AlphaFoldDB" id="A0AAI8VQR8"/>
<sequence>MDDSIDMDPPADALIQLGSSGFQLSSVIPRIRSMGFSTSANFGVACFAIYPDLIILAQNYESNEVETRSFKLVANASPDHPAIFDLRMVFIEEHLVIFTLAHGLEVSVENMTPAKLVDLALVCRTYRLTSLFSYDIEEWTSAAAEYCYPDAIPEDGIYRCEWEWLVIFYEFGHVNNFVDLAFNLAFILPSPAENCDLGGEELQPGFLNRLYWARNQYTVANENAFSLFRNGAVDMFLGERHLERMCLNMLRGCAQGQLACLDNLESSPCAIFLDHELVLDNPRICPDCKTDSWLAECVEAMLKFGTYDMAQWFHQTYNIISFTEHNLEYVKDRAAEISIARCIEEDSGGLTSSSSWSPPSSSSSQY</sequence>
<accession>A0AAI8VQR8</accession>
<proteinExistence type="predicted"/>